<dbReference type="EC" id="4.1.3.17" evidence="5"/>
<comment type="caution">
    <text evidence="14">The sequence shown here is derived from an EMBL/GenBank/DDBJ whole genome shotgun (WGS) entry which is preliminary data.</text>
</comment>
<dbReference type="EC" id="4.1.1.112" evidence="6"/>
<comment type="subunit">
    <text evidence="4">Homotrimer.</text>
</comment>
<dbReference type="InterPro" id="IPR006115">
    <property type="entry name" value="6PGDH_NADP-bd"/>
</dbReference>
<dbReference type="Gene3D" id="3.40.50.720">
    <property type="entry name" value="NAD(P)-binding Rossmann-like Domain"/>
    <property type="match status" value="1"/>
</dbReference>
<comment type="catalytic activity">
    <reaction evidence="1">
        <text>4-hydroxy-4-methyl-2-oxoglutarate = 2 pyruvate</text>
        <dbReference type="Rhea" id="RHEA:22748"/>
        <dbReference type="ChEBI" id="CHEBI:15361"/>
        <dbReference type="ChEBI" id="CHEBI:58276"/>
        <dbReference type="EC" id="4.1.3.17"/>
    </reaction>
</comment>
<evidence type="ECO:0000256" key="1">
    <source>
        <dbReference type="ARBA" id="ARBA00001342"/>
    </source>
</evidence>
<evidence type="ECO:0000256" key="3">
    <source>
        <dbReference type="ARBA" id="ARBA00008621"/>
    </source>
</evidence>
<comment type="function">
    <text evidence="8">Catalyzes the aldol cleavage of 4-hydroxy-4-methyl-2-oxoglutarate (HMG) into 2 molecules of pyruvate. Also contains a secondary oxaloacetate (OAA) decarboxylase activity due to the common pyruvate enolate transition state formed following C-C bond cleavage in the retro-aldol and decarboxylation reactions.</text>
</comment>
<dbReference type="Gene3D" id="3.50.30.40">
    <property type="entry name" value="Ribonuclease E inhibitor RraA/RraA-like"/>
    <property type="match status" value="1"/>
</dbReference>
<dbReference type="Gene3D" id="1.10.1040.10">
    <property type="entry name" value="N-(1-d-carboxylethyl)-l-norvaline Dehydrogenase, domain 2"/>
    <property type="match status" value="1"/>
</dbReference>
<name>A0ABP2I9N6_CORAM</name>
<evidence type="ECO:0000313" key="15">
    <source>
        <dbReference type="Proteomes" id="UP000006015"/>
    </source>
</evidence>
<dbReference type="Pfam" id="PF03446">
    <property type="entry name" value="NAD_binding_2"/>
    <property type="match status" value="1"/>
</dbReference>
<evidence type="ECO:0000256" key="7">
    <source>
        <dbReference type="ARBA" id="ARBA00016549"/>
    </source>
</evidence>
<evidence type="ECO:0000256" key="10">
    <source>
        <dbReference type="ARBA" id="ARBA00030169"/>
    </source>
</evidence>
<comment type="similarity">
    <text evidence="3">Belongs to the class II aldolase/RraA-like family.</text>
</comment>
<sequence>MRVAILGLGEAGKMYAAAFAEKGHEVQGFDVREVEPLAGVTIAESVGSAVADAELIISLVAARAAVIVAEETRASASPGAVYIDLNSAAPSRKQEVAGVLGPEIKMVDGAVIGSVMRYGAKVHLLLAGAHADEAARAMQAIDADTEAIGGEIGDASQRKLLRSVFMKGLGALVTESMRAGEETGEVGWMRKQIADAVVDGEAALDRLYEGTKIHATRRSFELKDSLAQLQEHAGASVNWPVTRGALDVHSYWSREGQSDLSAELAKVPTAAIGDGGDRLGLVDSAIKQTWPSRPIAGKAFTIHTREGDNQALHRALKEVVPGDILVVSGGGFTERALMGELIAQRAQNAGIIGMIIDGAVRDVDELAKLDFPVWARAVSPAGPYKTGPGRLGVDVSIGGVVCRHRDYVVADADGVVVVPAESAEQVLSSGQAVVKDEAERRTKIQREIAKKTADQVT</sequence>
<dbReference type="Proteomes" id="UP000006015">
    <property type="component" value="Unassembled WGS sequence"/>
</dbReference>
<dbReference type="InterPro" id="IPR036291">
    <property type="entry name" value="NAD(P)-bd_dom_sf"/>
</dbReference>
<evidence type="ECO:0000256" key="6">
    <source>
        <dbReference type="ARBA" id="ARBA00012947"/>
    </source>
</evidence>
<proteinExistence type="inferred from homology"/>
<dbReference type="InterPro" id="IPR005493">
    <property type="entry name" value="RraA/RraA-like"/>
</dbReference>
<dbReference type="InterPro" id="IPR008927">
    <property type="entry name" value="6-PGluconate_DH-like_C_sf"/>
</dbReference>
<dbReference type="RefSeq" id="WP_003849168.1">
    <property type="nucleotide sequence ID" value="NZ_CP009244.1"/>
</dbReference>
<dbReference type="Pfam" id="PF03737">
    <property type="entry name" value="RraA-like"/>
    <property type="match status" value="1"/>
</dbReference>
<reference evidence="14 15" key="1">
    <citation type="submission" date="2010-04" db="EMBL/GenBank/DDBJ databases">
        <authorList>
            <person name="Weinstock G."/>
            <person name="Sodergren E."/>
            <person name="Clifton S."/>
            <person name="Fulton L."/>
            <person name="Fulton B."/>
            <person name="Courtney L."/>
            <person name="Fronick C."/>
            <person name="Harrison M."/>
            <person name="Strong C."/>
            <person name="Farmer C."/>
            <person name="Delahaunty K."/>
            <person name="Markovic C."/>
            <person name="Hall O."/>
            <person name="Minx P."/>
            <person name="Tomlinson C."/>
            <person name="Mitreva M."/>
            <person name="Hou S."/>
            <person name="Wollam A."/>
            <person name="Pepin K.H."/>
            <person name="Johnson M."/>
            <person name="Bhonagiri V."/>
            <person name="Zhang X."/>
            <person name="Suruliraj S."/>
            <person name="Warren W."/>
            <person name="Chinwalla A."/>
            <person name="Mardis E.R."/>
            <person name="Wilson R.K."/>
        </authorList>
    </citation>
    <scope>NUCLEOTIDE SEQUENCE [LARGE SCALE GENOMIC DNA]</scope>
    <source>
        <strain evidence="14 15">DSM 20306</strain>
    </source>
</reference>
<dbReference type="SUPFAM" id="SSF51735">
    <property type="entry name" value="NAD(P)-binding Rossmann-fold domains"/>
    <property type="match status" value="1"/>
</dbReference>
<evidence type="ECO:0000259" key="13">
    <source>
        <dbReference type="Pfam" id="PF03446"/>
    </source>
</evidence>
<dbReference type="SUPFAM" id="SSF89562">
    <property type="entry name" value="RraA-like"/>
    <property type="match status" value="1"/>
</dbReference>
<dbReference type="CDD" id="cd16841">
    <property type="entry name" value="RraA_family"/>
    <property type="match status" value="1"/>
</dbReference>
<evidence type="ECO:0000256" key="4">
    <source>
        <dbReference type="ARBA" id="ARBA00011233"/>
    </source>
</evidence>
<accession>A0ABP2I9N6</accession>
<comment type="cofactor">
    <cofactor evidence="2">
        <name>a divalent metal cation</name>
        <dbReference type="ChEBI" id="CHEBI:60240"/>
    </cofactor>
</comment>
<feature type="domain" description="6-phosphogluconate dehydrogenase NADP-binding" evidence="13">
    <location>
        <begin position="3"/>
        <end position="142"/>
    </location>
</feature>
<dbReference type="PANTHER" id="PTHR33254:SF4">
    <property type="entry name" value="4-HYDROXY-4-METHYL-2-OXOGLUTARATE ALDOLASE 3-RELATED"/>
    <property type="match status" value="1"/>
</dbReference>
<evidence type="ECO:0000256" key="11">
    <source>
        <dbReference type="ARBA" id="ARBA00032305"/>
    </source>
</evidence>
<evidence type="ECO:0000256" key="12">
    <source>
        <dbReference type="ARBA" id="ARBA00047973"/>
    </source>
</evidence>
<gene>
    <name evidence="14" type="ORF">HMPREF0281_02311</name>
</gene>
<protein>
    <recommendedName>
        <fullName evidence="7">Putative 4-hydroxy-4-methyl-2-oxoglutarate aldolase</fullName>
        <ecNumber evidence="6">4.1.1.112</ecNumber>
        <ecNumber evidence="5">4.1.3.17</ecNumber>
    </recommendedName>
    <alternativeName>
        <fullName evidence="11">Oxaloacetate decarboxylase</fullName>
    </alternativeName>
    <alternativeName>
        <fullName evidence="9">Regulator of ribonuclease activity homolog</fullName>
    </alternativeName>
    <alternativeName>
        <fullName evidence="10">RraA-like protein</fullName>
    </alternativeName>
</protein>
<dbReference type="InterPro" id="IPR036704">
    <property type="entry name" value="RraA/RraA-like_sf"/>
</dbReference>
<evidence type="ECO:0000256" key="2">
    <source>
        <dbReference type="ARBA" id="ARBA00001968"/>
    </source>
</evidence>
<evidence type="ECO:0000256" key="8">
    <source>
        <dbReference type="ARBA" id="ARBA00025046"/>
    </source>
</evidence>
<evidence type="ECO:0000313" key="14">
    <source>
        <dbReference type="EMBL" id="EFG80219.1"/>
    </source>
</evidence>
<evidence type="ECO:0000256" key="5">
    <source>
        <dbReference type="ARBA" id="ARBA00012213"/>
    </source>
</evidence>
<dbReference type="InterPro" id="IPR013328">
    <property type="entry name" value="6PGD_dom2"/>
</dbReference>
<dbReference type="EMBL" id="ADNS01000031">
    <property type="protein sequence ID" value="EFG80219.1"/>
    <property type="molecule type" value="Genomic_DNA"/>
</dbReference>
<evidence type="ECO:0000256" key="9">
    <source>
        <dbReference type="ARBA" id="ARBA00029596"/>
    </source>
</evidence>
<dbReference type="SUPFAM" id="SSF48179">
    <property type="entry name" value="6-phosphogluconate dehydrogenase C-terminal domain-like"/>
    <property type="match status" value="1"/>
</dbReference>
<keyword evidence="15" id="KW-1185">Reference proteome</keyword>
<comment type="catalytic activity">
    <reaction evidence="12">
        <text>oxaloacetate + H(+) = pyruvate + CO2</text>
        <dbReference type="Rhea" id="RHEA:15641"/>
        <dbReference type="ChEBI" id="CHEBI:15361"/>
        <dbReference type="ChEBI" id="CHEBI:15378"/>
        <dbReference type="ChEBI" id="CHEBI:16452"/>
        <dbReference type="ChEBI" id="CHEBI:16526"/>
        <dbReference type="EC" id="4.1.1.112"/>
    </reaction>
</comment>
<organism evidence="14 15">
    <name type="scientific">Corynebacterium ammoniagenes DSM 20306</name>
    <dbReference type="NCBI Taxonomy" id="649754"/>
    <lineage>
        <taxon>Bacteria</taxon>
        <taxon>Bacillati</taxon>
        <taxon>Actinomycetota</taxon>
        <taxon>Actinomycetes</taxon>
        <taxon>Mycobacteriales</taxon>
        <taxon>Corynebacteriaceae</taxon>
        <taxon>Corynebacterium</taxon>
    </lineage>
</organism>
<dbReference type="PANTHER" id="PTHR33254">
    <property type="entry name" value="4-HYDROXY-4-METHYL-2-OXOGLUTARATE ALDOLASE 3-RELATED"/>
    <property type="match status" value="1"/>
</dbReference>